<sequence length="311" mass="35029">VNSTGLKIASWDAEGSLVVPRRSDRLMPNESNKASCKIPPSLDNLSALAILRYLRRLIAKQRGKYDLMRILSSFRLTDSYSQSKRVAGEVGGMMGRNADREMRTRLETRGGGRGGGGRGGVEEMGEGQTRSRMSAMLDCDRTETNRFDTDDTWMALYYRQYTILIVSNRDPATREEIANDAIEVQSSLEKLYSQVNPPTPLLLLPPSPPPPPPPETPLMTKLANFGQLGFHCFHHACLPSAIYEFKIRLLQPPRRKENDGYIRAGRVDRQMDGEDSERGATRKDSGEVGETREKGWRFVSFGFKECFNQFD</sequence>
<evidence type="ECO:0000256" key="1">
    <source>
        <dbReference type="SAM" id="MobiDB-lite"/>
    </source>
</evidence>
<protein>
    <submittedName>
        <fullName evidence="2">Uncharacterized protein</fullName>
    </submittedName>
</protein>
<name>A0A151WSP3_9HYME</name>
<evidence type="ECO:0000313" key="3">
    <source>
        <dbReference type="Proteomes" id="UP000075809"/>
    </source>
</evidence>
<evidence type="ECO:0000313" key="2">
    <source>
        <dbReference type="EMBL" id="KYQ50843.1"/>
    </source>
</evidence>
<feature type="region of interest" description="Disordered" evidence="1">
    <location>
        <begin position="107"/>
        <end position="131"/>
    </location>
</feature>
<dbReference type="Proteomes" id="UP000075809">
    <property type="component" value="Unassembled WGS sequence"/>
</dbReference>
<proteinExistence type="predicted"/>
<dbReference type="EMBL" id="KQ982769">
    <property type="protein sequence ID" value="KYQ50843.1"/>
    <property type="molecule type" value="Genomic_DNA"/>
</dbReference>
<reference evidence="2 3" key="1">
    <citation type="submission" date="2015-09" db="EMBL/GenBank/DDBJ databases">
        <title>Trachymyrmex zeteki WGS genome.</title>
        <authorList>
            <person name="Nygaard S."/>
            <person name="Hu H."/>
            <person name="Boomsma J."/>
            <person name="Zhang G."/>
        </authorList>
    </citation>
    <scope>NUCLEOTIDE SEQUENCE [LARGE SCALE GENOMIC DNA]</scope>
    <source>
        <strain evidence="2">Tzet28-1</strain>
        <tissue evidence="2">Whole body</tissue>
    </source>
</reference>
<feature type="region of interest" description="Disordered" evidence="1">
    <location>
        <begin position="268"/>
        <end position="289"/>
    </location>
</feature>
<feature type="non-terminal residue" evidence="2">
    <location>
        <position position="1"/>
    </location>
</feature>
<keyword evidence="3" id="KW-1185">Reference proteome</keyword>
<organism evidence="2 3">
    <name type="scientific">Mycetomoellerius zeteki</name>
    <dbReference type="NCBI Taxonomy" id="64791"/>
    <lineage>
        <taxon>Eukaryota</taxon>
        <taxon>Metazoa</taxon>
        <taxon>Ecdysozoa</taxon>
        <taxon>Arthropoda</taxon>
        <taxon>Hexapoda</taxon>
        <taxon>Insecta</taxon>
        <taxon>Pterygota</taxon>
        <taxon>Neoptera</taxon>
        <taxon>Endopterygota</taxon>
        <taxon>Hymenoptera</taxon>
        <taxon>Apocrita</taxon>
        <taxon>Aculeata</taxon>
        <taxon>Formicoidea</taxon>
        <taxon>Formicidae</taxon>
        <taxon>Myrmicinae</taxon>
        <taxon>Mycetomoellerius</taxon>
    </lineage>
</organism>
<dbReference type="AlphaFoldDB" id="A0A151WSP3"/>
<accession>A0A151WSP3</accession>
<gene>
    <name evidence="2" type="ORF">ALC60_09982</name>
</gene>